<feature type="binding site" evidence="6">
    <location>
        <position position="66"/>
    </location>
    <ligand>
        <name>a divalent metal cation</name>
        <dbReference type="ChEBI" id="CHEBI:60240"/>
        <label>1</label>
    </ligand>
</feature>
<dbReference type="Gene3D" id="3.30.70.120">
    <property type="match status" value="1"/>
</dbReference>
<accession>A0A9X1QQY5</accession>
<dbReference type="SUPFAM" id="SSF102705">
    <property type="entry name" value="NIF3 (NGG1p interacting factor 3)-like"/>
    <property type="match status" value="1"/>
</dbReference>
<gene>
    <name evidence="8" type="ORF">L1O03_03370</name>
</gene>
<feature type="binding site" evidence="6">
    <location>
        <position position="105"/>
    </location>
    <ligand>
        <name>a divalent metal cation</name>
        <dbReference type="ChEBI" id="CHEBI:60240"/>
        <label>1</label>
    </ligand>
</feature>
<dbReference type="PANTHER" id="PTHR13799:SF14">
    <property type="entry name" value="GTP CYCLOHYDROLASE 1 TYPE 2 HOMOLOG"/>
    <property type="match status" value="1"/>
</dbReference>
<feature type="binding site" evidence="6">
    <location>
        <position position="67"/>
    </location>
    <ligand>
        <name>a divalent metal cation</name>
        <dbReference type="ChEBI" id="CHEBI:60240"/>
        <label>1</label>
    </ligand>
</feature>
<evidence type="ECO:0000256" key="7">
    <source>
        <dbReference type="SAM" id="MobiDB-lite"/>
    </source>
</evidence>
<keyword evidence="4 5" id="KW-0479">Metal-binding</keyword>
<sequence length="394" mass="41937">MSSTVGEIRTLLEKAYPPALAESWDKVGLICGDPAEPVDTVAFALDCTQEVAERAVALGAQMLVVHHPLLLRGVHSVAADTPKGRVLHTLIRGGVALFAAHTNADSARPGVNDKLAELVGITPGAPIVAQPAPAKDHWGVHIPAEAVESVKSALFSAGAGEIGDYRECSFDIDGTGQFRPVEGANPAEGSVGELHRGPEVRVEFVAARRRRAAILSALRYTHPYEEPAFDIVALEDDTPADQATGLGRIGELPEPMTLREFTQHVADVLPETAWGVRCAGDPEQIVQRVAVSSGAGDSFLDAVRGLGVDVYVTSDLRHHPVDEYLRAGGPAVIDTAHWASEFPWTSQAAEVVAAGAEVRTEIIDIRTDPWTLGARRSGAQDRSSEGQEKNSWDS</sequence>
<dbReference type="FunFam" id="3.40.1390.30:FF:000001">
    <property type="entry name" value="GTP cyclohydrolase 1 type 2"/>
    <property type="match status" value="1"/>
</dbReference>
<evidence type="ECO:0000256" key="2">
    <source>
        <dbReference type="ARBA" id="ARBA00011643"/>
    </source>
</evidence>
<evidence type="ECO:0000256" key="1">
    <source>
        <dbReference type="ARBA" id="ARBA00006964"/>
    </source>
</evidence>
<dbReference type="NCBIfam" id="TIGR00486">
    <property type="entry name" value="YbgI_SA1388"/>
    <property type="match status" value="1"/>
</dbReference>
<feature type="binding site" evidence="6">
    <location>
        <position position="337"/>
    </location>
    <ligand>
        <name>a divalent metal cation</name>
        <dbReference type="ChEBI" id="CHEBI:60240"/>
        <label>1</label>
    </ligand>
</feature>
<dbReference type="Gene3D" id="3.40.1390.30">
    <property type="entry name" value="NIF3 (NGG1p interacting factor 3)-like"/>
    <property type="match status" value="1"/>
</dbReference>
<dbReference type="InterPro" id="IPR017221">
    <property type="entry name" value="DUF34/NIF3_bac"/>
</dbReference>
<dbReference type="PIRSF" id="PIRSF037489">
    <property type="entry name" value="UCP037489_NIF3_YqfO"/>
    <property type="match status" value="1"/>
</dbReference>
<feature type="region of interest" description="Disordered" evidence="7">
    <location>
        <begin position="373"/>
        <end position="394"/>
    </location>
</feature>
<comment type="similarity">
    <text evidence="1 5">Belongs to the GTP cyclohydrolase I type 2/NIF3 family.</text>
</comment>
<dbReference type="AlphaFoldDB" id="A0A9X1QQY5"/>
<feature type="compositionally biased region" description="Basic and acidic residues" evidence="7">
    <location>
        <begin position="378"/>
        <end position="394"/>
    </location>
</feature>
<dbReference type="PANTHER" id="PTHR13799">
    <property type="entry name" value="NGG1 INTERACTING FACTOR 3"/>
    <property type="match status" value="1"/>
</dbReference>
<proteinExistence type="inferred from homology"/>
<dbReference type="EMBL" id="JAKGSI010000001">
    <property type="protein sequence ID" value="MCF4006218.1"/>
    <property type="molecule type" value="Genomic_DNA"/>
</dbReference>
<evidence type="ECO:0000313" key="8">
    <source>
        <dbReference type="EMBL" id="MCF4006218.1"/>
    </source>
</evidence>
<dbReference type="InterPro" id="IPR002678">
    <property type="entry name" value="DUF34/NIF3"/>
</dbReference>
<name>A0A9X1QQY5_9CORY</name>
<comment type="caution">
    <text evidence="8">The sequence shown here is derived from an EMBL/GenBank/DDBJ whole genome shotgun (WGS) entry which is preliminary data.</text>
</comment>
<dbReference type="InterPro" id="IPR036069">
    <property type="entry name" value="DUF34/NIF3_sf"/>
</dbReference>
<protein>
    <recommendedName>
        <fullName evidence="3 5">GTP cyclohydrolase 1 type 2 homolog</fullName>
    </recommendedName>
</protein>
<dbReference type="InterPro" id="IPR015867">
    <property type="entry name" value="N-reg_PII/ATP_PRibTrfase_C"/>
</dbReference>
<evidence type="ECO:0000256" key="5">
    <source>
        <dbReference type="PIRNR" id="PIRNR037489"/>
    </source>
</evidence>
<dbReference type="RefSeq" id="WP_236117987.1">
    <property type="nucleotide sequence ID" value="NZ_JAKGSI010000001.1"/>
</dbReference>
<keyword evidence="9" id="KW-1185">Reference proteome</keyword>
<evidence type="ECO:0000313" key="9">
    <source>
        <dbReference type="Proteomes" id="UP001139336"/>
    </source>
</evidence>
<evidence type="ECO:0000256" key="4">
    <source>
        <dbReference type="ARBA" id="ARBA00022723"/>
    </source>
</evidence>
<evidence type="ECO:0000256" key="3">
    <source>
        <dbReference type="ARBA" id="ARBA00022112"/>
    </source>
</evidence>
<comment type="subunit">
    <text evidence="2">Homohexamer.</text>
</comment>
<dbReference type="GO" id="GO:0005737">
    <property type="term" value="C:cytoplasm"/>
    <property type="evidence" value="ECO:0007669"/>
    <property type="project" value="TreeGrafter"/>
</dbReference>
<evidence type="ECO:0000256" key="6">
    <source>
        <dbReference type="PIRSR" id="PIRSR602678-1"/>
    </source>
</evidence>
<feature type="binding site" evidence="6">
    <location>
        <position position="341"/>
    </location>
    <ligand>
        <name>a divalent metal cation</name>
        <dbReference type="ChEBI" id="CHEBI:60240"/>
        <label>1</label>
    </ligand>
</feature>
<dbReference type="Pfam" id="PF01784">
    <property type="entry name" value="DUF34_NIF3"/>
    <property type="match status" value="1"/>
</dbReference>
<organism evidence="8 9">
    <name type="scientific">Corynebacterium uropygiale</name>
    <dbReference type="NCBI Taxonomy" id="1775911"/>
    <lineage>
        <taxon>Bacteria</taxon>
        <taxon>Bacillati</taxon>
        <taxon>Actinomycetota</taxon>
        <taxon>Actinomycetes</taxon>
        <taxon>Mycobacteriales</taxon>
        <taxon>Corynebacteriaceae</taxon>
        <taxon>Corynebacterium</taxon>
    </lineage>
</organism>
<dbReference type="Proteomes" id="UP001139336">
    <property type="component" value="Unassembled WGS sequence"/>
</dbReference>
<reference evidence="8" key="1">
    <citation type="submission" date="2022-01" db="EMBL/GenBank/DDBJ databases">
        <title>Corynebacterium sp. nov isolated from isolated from the feces of the greater white-fronted geese (Anser albifrons) at Poyang Lake, PR China.</title>
        <authorList>
            <person name="Liu Q."/>
        </authorList>
    </citation>
    <scope>NUCLEOTIDE SEQUENCE</scope>
    <source>
        <strain evidence="8">JCM 32435</strain>
    </source>
</reference>
<dbReference type="GO" id="GO:0046872">
    <property type="term" value="F:metal ion binding"/>
    <property type="evidence" value="ECO:0007669"/>
    <property type="project" value="UniProtKB-UniRule"/>
</dbReference>